<evidence type="ECO:0000256" key="4">
    <source>
        <dbReference type="ARBA" id="ARBA00023163"/>
    </source>
</evidence>
<dbReference type="SUPFAM" id="SSF46785">
    <property type="entry name" value="Winged helix' DNA-binding domain"/>
    <property type="match status" value="1"/>
</dbReference>
<keyword evidence="7" id="KW-1185">Reference proteome</keyword>
<dbReference type="PRINTS" id="PR00039">
    <property type="entry name" value="HTHLYSR"/>
</dbReference>
<dbReference type="Pfam" id="PF00126">
    <property type="entry name" value="HTH_1"/>
    <property type="match status" value="1"/>
</dbReference>
<evidence type="ECO:0000256" key="3">
    <source>
        <dbReference type="ARBA" id="ARBA00023125"/>
    </source>
</evidence>
<proteinExistence type="inferred from homology"/>
<keyword evidence="2" id="KW-0805">Transcription regulation</keyword>
<dbReference type="PANTHER" id="PTHR30537:SF74">
    <property type="entry name" value="HTH-TYPE TRANSCRIPTIONAL REGULATOR TRPI"/>
    <property type="match status" value="1"/>
</dbReference>
<dbReference type="GO" id="GO:0043565">
    <property type="term" value="F:sequence-specific DNA binding"/>
    <property type="evidence" value="ECO:0007669"/>
    <property type="project" value="TreeGrafter"/>
</dbReference>
<dbReference type="GO" id="GO:0006351">
    <property type="term" value="P:DNA-templated transcription"/>
    <property type="evidence" value="ECO:0007669"/>
    <property type="project" value="TreeGrafter"/>
</dbReference>
<dbReference type="InterPro" id="IPR000847">
    <property type="entry name" value="LysR_HTH_N"/>
</dbReference>
<evidence type="ECO:0000313" key="7">
    <source>
        <dbReference type="Proteomes" id="UP000216361"/>
    </source>
</evidence>
<reference evidence="6 7" key="1">
    <citation type="submission" date="2017-07" db="EMBL/GenBank/DDBJ databases">
        <title>Elstera cyanobacteriorum sp. nov., a novel bacterium isolated from cyanobacterial aggregates in a eutrophic lake.</title>
        <authorList>
            <person name="Cai H."/>
        </authorList>
    </citation>
    <scope>NUCLEOTIDE SEQUENCE [LARGE SCALE GENOMIC DNA]</scope>
    <source>
        <strain evidence="6 7">TH019</strain>
    </source>
</reference>
<comment type="caution">
    <text evidence="6">The sequence shown here is derived from an EMBL/GenBank/DDBJ whole genome shotgun (WGS) entry which is preliminary data.</text>
</comment>
<comment type="similarity">
    <text evidence="1">Belongs to the LysR transcriptional regulatory family.</text>
</comment>
<dbReference type="EMBL" id="NOXS01000032">
    <property type="protein sequence ID" value="OYQ18830.1"/>
    <property type="molecule type" value="Genomic_DNA"/>
</dbReference>
<keyword evidence="4" id="KW-0804">Transcription</keyword>
<dbReference type="SUPFAM" id="SSF53850">
    <property type="entry name" value="Periplasmic binding protein-like II"/>
    <property type="match status" value="1"/>
</dbReference>
<dbReference type="InterPro" id="IPR058163">
    <property type="entry name" value="LysR-type_TF_proteobact-type"/>
</dbReference>
<dbReference type="PROSITE" id="PS50931">
    <property type="entry name" value="HTH_LYSR"/>
    <property type="match status" value="1"/>
</dbReference>
<accession>A0A255XRF4</accession>
<dbReference type="AlphaFoldDB" id="A0A255XRF4"/>
<evidence type="ECO:0000256" key="1">
    <source>
        <dbReference type="ARBA" id="ARBA00009437"/>
    </source>
</evidence>
<sequence length="298" mass="31986">MALPTLPGLQAVVLAAELGSVSAAAQRLGLTQSAVSRQIGQVEAALGVTLFDRVRQRIAPTEAGRRLVTEVAPLLTDLLRACATAADAGQSLTLAVLPSFATRWLVPRLPDFHARFPKLRLNLVTHIEPFDFIGSGVDAAIHAGPRPWPGAHLDPLFGETVVPVASPRFRHRFGIREEADLLSVPRLELSTRPQAWADWFTAGGLSGTGLAAPGFRFEHFLTLAEAAVHGLGAALVPRFLIEPDLASGRLEVLFPRGLSRPGTYALAYPPARADHPTLRRFRSWLLGQAAPPGTRLAD</sequence>
<evidence type="ECO:0000256" key="2">
    <source>
        <dbReference type="ARBA" id="ARBA00023015"/>
    </source>
</evidence>
<dbReference type="InterPro" id="IPR005119">
    <property type="entry name" value="LysR_subst-bd"/>
</dbReference>
<dbReference type="Proteomes" id="UP000216361">
    <property type="component" value="Unassembled WGS sequence"/>
</dbReference>
<dbReference type="RefSeq" id="WP_094409095.1">
    <property type="nucleotide sequence ID" value="NZ_BMJZ01000001.1"/>
</dbReference>
<dbReference type="OrthoDB" id="9794694at2"/>
<dbReference type="GO" id="GO:0003700">
    <property type="term" value="F:DNA-binding transcription factor activity"/>
    <property type="evidence" value="ECO:0007669"/>
    <property type="project" value="InterPro"/>
</dbReference>
<keyword evidence="3" id="KW-0238">DNA-binding</keyword>
<gene>
    <name evidence="6" type="ORF">CHR90_11300</name>
</gene>
<name>A0A255XRF4_9PROT</name>
<evidence type="ECO:0000259" key="5">
    <source>
        <dbReference type="PROSITE" id="PS50931"/>
    </source>
</evidence>
<protein>
    <recommendedName>
        <fullName evidence="5">HTH lysR-type domain-containing protein</fullName>
    </recommendedName>
</protein>
<feature type="domain" description="HTH lysR-type" evidence="5">
    <location>
        <begin position="4"/>
        <end position="61"/>
    </location>
</feature>
<evidence type="ECO:0000313" key="6">
    <source>
        <dbReference type="EMBL" id="OYQ18830.1"/>
    </source>
</evidence>
<organism evidence="6 7">
    <name type="scientific">Elstera cyanobacteriorum</name>
    <dbReference type="NCBI Taxonomy" id="2022747"/>
    <lineage>
        <taxon>Bacteria</taxon>
        <taxon>Pseudomonadati</taxon>
        <taxon>Pseudomonadota</taxon>
        <taxon>Alphaproteobacteria</taxon>
        <taxon>Rhodospirillales</taxon>
        <taxon>Rhodospirillaceae</taxon>
        <taxon>Elstera</taxon>
    </lineage>
</organism>
<dbReference type="Pfam" id="PF03466">
    <property type="entry name" value="LysR_substrate"/>
    <property type="match status" value="1"/>
</dbReference>
<dbReference type="InterPro" id="IPR036390">
    <property type="entry name" value="WH_DNA-bd_sf"/>
</dbReference>
<dbReference type="Gene3D" id="3.40.190.10">
    <property type="entry name" value="Periplasmic binding protein-like II"/>
    <property type="match status" value="2"/>
</dbReference>
<dbReference type="Gene3D" id="1.10.10.10">
    <property type="entry name" value="Winged helix-like DNA-binding domain superfamily/Winged helix DNA-binding domain"/>
    <property type="match status" value="1"/>
</dbReference>
<dbReference type="InterPro" id="IPR036388">
    <property type="entry name" value="WH-like_DNA-bd_sf"/>
</dbReference>
<dbReference type="PANTHER" id="PTHR30537">
    <property type="entry name" value="HTH-TYPE TRANSCRIPTIONAL REGULATOR"/>
    <property type="match status" value="1"/>
</dbReference>